<name>A0ABY4MZP4_9MICO</name>
<dbReference type="NCBIfam" id="TIGR03544">
    <property type="entry name" value="DivI1A_domain"/>
    <property type="match status" value="2"/>
</dbReference>
<reference evidence="1" key="1">
    <citation type="submission" date="2022-05" db="EMBL/GenBank/DDBJ databases">
        <title>Complete genome sequence of toluene-degrading Gulosibacter sediminis strain ACHW.36C.</title>
        <authorList>
            <person name="Wai A.C."/>
            <person name="Lai G.K."/>
            <person name="Griffin S.D."/>
            <person name="Leung F.C."/>
        </authorList>
    </citation>
    <scope>NUCLEOTIDE SEQUENCE [LARGE SCALE GENOMIC DNA]</scope>
    <source>
        <strain evidence="1">ACHW.36C</strain>
    </source>
</reference>
<dbReference type="Gene3D" id="6.10.250.660">
    <property type="match status" value="2"/>
</dbReference>
<evidence type="ECO:0000313" key="1">
    <source>
        <dbReference type="EMBL" id="UQN15900.1"/>
    </source>
</evidence>
<proteinExistence type="predicted"/>
<dbReference type="EMBL" id="CP097160">
    <property type="protein sequence ID" value="UQN15900.1"/>
    <property type="molecule type" value="Genomic_DNA"/>
</dbReference>
<dbReference type="InterPro" id="IPR019933">
    <property type="entry name" value="DivIVA_domain"/>
</dbReference>
<gene>
    <name evidence="1" type="ORF">M3M28_05480</name>
</gene>
<protein>
    <submittedName>
        <fullName evidence="1">DivIVA domain-containing protein</fullName>
    </submittedName>
</protein>
<accession>A0ABY4MZP4</accession>
<sequence>MRSDELLNQQFRATKYSYGYDQREVDTFIDRAAATLKIYESGTVHSDIHTSDVGLEHPPITSQLVNNVRFTPTHLSEGYDQHDVDDFLDRLASAFRNLEDPEPRD</sequence>
<organism evidence="1">
    <name type="scientific">Gulosibacter sediminis</name>
    <dbReference type="NCBI Taxonomy" id="1729695"/>
    <lineage>
        <taxon>Bacteria</taxon>
        <taxon>Bacillati</taxon>
        <taxon>Actinomycetota</taxon>
        <taxon>Actinomycetes</taxon>
        <taxon>Micrococcales</taxon>
        <taxon>Microbacteriaceae</taxon>
        <taxon>Gulosibacter</taxon>
    </lineage>
</organism>